<feature type="domain" description="Bacterial transcriptional activator" evidence="2">
    <location>
        <begin position="1"/>
        <end position="93"/>
    </location>
</feature>
<evidence type="ECO:0000256" key="1">
    <source>
        <dbReference type="ARBA" id="ARBA00023012"/>
    </source>
</evidence>
<dbReference type="PANTHER" id="PTHR47691">
    <property type="entry name" value="REGULATOR-RELATED"/>
    <property type="match status" value="1"/>
</dbReference>
<dbReference type="SMART" id="SM01043">
    <property type="entry name" value="BTAD"/>
    <property type="match status" value="1"/>
</dbReference>
<keyword evidence="1" id="KW-0902">Two-component regulatory system</keyword>
<protein>
    <submittedName>
        <fullName evidence="3">ATP-binding protein</fullName>
    </submittedName>
</protein>
<reference evidence="4" key="1">
    <citation type="journal article" date="2019" name="Int. J. Syst. Evol. Microbiol.">
        <title>The Global Catalogue of Microorganisms (GCM) 10K type strain sequencing project: providing services to taxonomists for standard genome sequencing and annotation.</title>
        <authorList>
            <consortium name="The Broad Institute Genomics Platform"/>
            <consortium name="The Broad Institute Genome Sequencing Center for Infectious Disease"/>
            <person name="Wu L."/>
            <person name="Ma J."/>
        </authorList>
    </citation>
    <scope>NUCLEOTIDE SEQUENCE [LARGE SCALE GENOMIC DNA]</scope>
    <source>
        <strain evidence="4">JCM 4816</strain>
    </source>
</reference>
<keyword evidence="4" id="KW-1185">Reference proteome</keyword>
<evidence type="ECO:0000313" key="3">
    <source>
        <dbReference type="EMBL" id="MFC5906010.1"/>
    </source>
</evidence>
<dbReference type="Pfam" id="PF00931">
    <property type="entry name" value="NB-ARC"/>
    <property type="match status" value="1"/>
</dbReference>
<dbReference type="RefSeq" id="WP_380579009.1">
    <property type="nucleotide sequence ID" value="NZ_JBHSQJ010000007.1"/>
</dbReference>
<dbReference type="InterPro" id="IPR027417">
    <property type="entry name" value="P-loop_NTPase"/>
</dbReference>
<gene>
    <name evidence="3" type="ORF">ACFP3V_02080</name>
</gene>
<dbReference type="SMART" id="SM00028">
    <property type="entry name" value="TPR"/>
    <property type="match status" value="5"/>
</dbReference>
<dbReference type="Pfam" id="PF03704">
    <property type="entry name" value="BTAD"/>
    <property type="match status" value="1"/>
</dbReference>
<sequence length="867" mass="94868">MAELEERRLAACEELAALRLELGAGADVIGELRRLVAEHPLRERLRGLLMRALYRSARQAEALEEYRRIRELLGEELGIDPGPELERLHADILRASPDLLAAPSVSPPAPAFPLTSAPPAARRPEAPCSLPYDLPDFTGRGDELERLIELAAPSAQVKIISLEGMGGCGKTTLAVRAAHAVAAHYPDGQLWVDLSGFTPGQLPLDPAVALDVLLRTLGVPDERIPEGLLARIALWRVTTANRRLLVLLDNAGSAEQVQPLLPAAPGSLVLITSRVRLSELDGAQALLVDVMSSGDARQLLVRSLGEERVAAEPQAVDELIELCGRLPLALRICTGRLVDRPGWSIQHMVDRLGTETRRLRELRGGSRSVEAGTSLSYLAMSCELRFAFRMLGCFPGYDFDVHAAAALIGVSPDEAADQLEQLVDVHLLRQHVEGRYSFHDLVRAYARCVKDEQDASDDGRNAGDCAVERLLDHYHLTLSRASERLYPGKPTIARTGAPQACVVAQDGPELCDAETARAWLAREFGNVIAGLRQARESGLHWHAAVMPRYLSEFLQLYGYLEESLEVAEIAVQAAEDLGDPAVLRLVTTNLSVALWNLGRFQEGLEHAERALALARELGDPGMQAACLRRIGTFHSFLGDYAQGLARLEEALELTRRSGASREQAATLVSISSAAGYLGRYRESADSARQAIELYRELGELQGETLALVNLANSRVGMGDPDGAGAHLEAAWDLAQLRRTRTYTALVASRFTQLELLRRRPAEVRRWEAVVRDALWTETGPSMAVRLHNVLGAAHHSRGEYPEALRNSRAAYKKAQRIGYRIGLAEAMQGIAESAERTGEQELAEQMGRQARELFEAMGVPVGHVRTR</sequence>
<dbReference type="Pfam" id="PF13374">
    <property type="entry name" value="TPR_10"/>
    <property type="match status" value="1"/>
</dbReference>
<dbReference type="SUPFAM" id="SSF48452">
    <property type="entry name" value="TPR-like"/>
    <property type="match status" value="3"/>
</dbReference>
<dbReference type="InterPro" id="IPR002182">
    <property type="entry name" value="NB-ARC"/>
</dbReference>
<organism evidence="3 4">
    <name type="scientific">Streptacidiphilus monticola</name>
    <dbReference type="NCBI Taxonomy" id="2161674"/>
    <lineage>
        <taxon>Bacteria</taxon>
        <taxon>Bacillati</taxon>
        <taxon>Actinomycetota</taxon>
        <taxon>Actinomycetes</taxon>
        <taxon>Kitasatosporales</taxon>
        <taxon>Streptomycetaceae</taxon>
        <taxon>Streptacidiphilus</taxon>
    </lineage>
</organism>
<dbReference type="PRINTS" id="PR00364">
    <property type="entry name" value="DISEASERSIST"/>
</dbReference>
<dbReference type="EMBL" id="JBHSQJ010000007">
    <property type="protein sequence ID" value="MFC5906010.1"/>
    <property type="molecule type" value="Genomic_DNA"/>
</dbReference>
<dbReference type="GO" id="GO:0005524">
    <property type="term" value="F:ATP binding"/>
    <property type="evidence" value="ECO:0007669"/>
    <property type="project" value="UniProtKB-KW"/>
</dbReference>
<dbReference type="PANTHER" id="PTHR47691:SF3">
    <property type="entry name" value="HTH-TYPE TRANSCRIPTIONAL REGULATOR RV0890C-RELATED"/>
    <property type="match status" value="1"/>
</dbReference>
<dbReference type="Proteomes" id="UP001596174">
    <property type="component" value="Unassembled WGS sequence"/>
</dbReference>
<comment type="caution">
    <text evidence="3">The sequence shown here is derived from an EMBL/GenBank/DDBJ whole genome shotgun (WGS) entry which is preliminary data.</text>
</comment>
<dbReference type="CDD" id="cd15831">
    <property type="entry name" value="BTAD"/>
    <property type="match status" value="1"/>
</dbReference>
<name>A0ABW1FW67_9ACTN</name>
<dbReference type="Gene3D" id="1.25.40.10">
    <property type="entry name" value="Tetratricopeptide repeat domain"/>
    <property type="match status" value="3"/>
</dbReference>
<accession>A0ABW1FW67</accession>
<dbReference type="Gene3D" id="1.10.10.10">
    <property type="entry name" value="Winged helix-like DNA-binding domain superfamily/Winged helix DNA-binding domain"/>
    <property type="match status" value="1"/>
</dbReference>
<evidence type="ECO:0000259" key="2">
    <source>
        <dbReference type="SMART" id="SM01043"/>
    </source>
</evidence>
<dbReference type="InterPro" id="IPR005158">
    <property type="entry name" value="BTAD"/>
</dbReference>
<dbReference type="InterPro" id="IPR019734">
    <property type="entry name" value="TPR_rpt"/>
</dbReference>
<keyword evidence="3" id="KW-0547">Nucleotide-binding</keyword>
<dbReference type="InterPro" id="IPR011990">
    <property type="entry name" value="TPR-like_helical_dom_sf"/>
</dbReference>
<keyword evidence="3" id="KW-0067">ATP-binding</keyword>
<proteinExistence type="predicted"/>
<dbReference type="Gene3D" id="3.40.50.300">
    <property type="entry name" value="P-loop containing nucleotide triphosphate hydrolases"/>
    <property type="match status" value="1"/>
</dbReference>
<dbReference type="Pfam" id="PF13424">
    <property type="entry name" value="TPR_12"/>
    <property type="match status" value="2"/>
</dbReference>
<dbReference type="InterPro" id="IPR036388">
    <property type="entry name" value="WH-like_DNA-bd_sf"/>
</dbReference>
<dbReference type="SUPFAM" id="SSF52540">
    <property type="entry name" value="P-loop containing nucleoside triphosphate hydrolases"/>
    <property type="match status" value="1"/>
</dbReference>
<evidence type="ECO:0000313" key="4">
    <source>
        <dbReference type="Proteomes" id="UP001596174"/>
    </source>
</evidence>